<evidence type="ECO:0000313" key="1">
    <source>
        <dbReference type="EMBL" id="CCI11289.1"/>
    </source>
</evidence>
<dbReference type="AlphaFoldDB" id="A0A024FX97"/>
<sequence>MTLKAISELSHKCLLERKCSRIQAVPLKFCSIHRAFTVTQSRRRNKVIEFNQNLNSVGVWPPLQHHIEENMNGLKSPTSPLSPFAATDSPQIWPASNNIALVEIKFADSRSYDCLKCLAEHTELFFFYRSEVERSGYVWMRPALSTILSFCVGMHCASLSYNENGMQMRRPVGLRPVTTIDIRLSLGSYMKRKTKAPKEHI</sequence>
<dbReference type="EMBL" id="CAIX01000905">
    <property type="protein sequence ID" value="CCI11289.1"/>
    <property type="molecule type" value="Genomic_DNA"/>
</dbReference>
<dbReference type="InParanoid" id="A0A024FX97"/>
<comment type="caution">
    <text evidence="1">The sequence shown here is derived from an EMBL/GenBank/DDBJ whole genome shotgun (WGS) entry which is preliminary data.</text>
</comment>
<gene>
    <name evidence="1" type="ORF">BN9_126960</name>
</gene>
<protein>
    <submittedName>
        <fullName evidence="1">Uncharacterized protein</fullName>
    </submittedName>
</protein>
<name>A0A024FX97_9STRA</name>
<accession>A0A024FX97</accession>
<proteinExistence type="predicted"/>
<keyword evidence="2" id="KW-1185">Reference proteome</keyword>
<reference evidence="1 2" key="1">
    <citation type="submission" date="2012-05" db="EMBL/GenBank/DDBJ databases">
        <title>Recombination and specialization in a pathogen metapopulation.</title>
        <authorList>
            <person name="Gardiner A."/>
            <person name="Kemen E."/>
            <person name="Schultz-Larsen T."/>
            <person name="MacLean D."/>
            <person name="Van Oosterhout C."/>
            <person name="Jones J.D.G."/>
        </authorList>
    </citation>
    <scope>NUCLEOTIDE SEQUENCE [LARGE SCALE GENOMIC DNA]</scope>
    <source>
        <strain evidence="1 2">Ac Nc2</strain>
    </source>
</reference>
<dbReference type="Proteomes" id="UP000053237">
    <property type="component" value="Unassembled WGS sequence"/>
</dbReference>
<evidence type="ECO:0000313" key="2">
    <source>
        <dbReference type="Proteomes" id="UP000053237"/>
    </source>
</evidence>
<organism evidence="1 2">
    <name type="scientific">Albugo candida</name>
    <dbReference type="NCBI Taxonomy" id="65357"/>
    <lineage>
        <taxon>Eukaryota</taxon>
        <taxon>Sar</taxon>
        <taxon>Stramenopiles</taxon>
        <taxon>Oomycota</taxon>
        <taxon>Peronosporomycetes</taxon>
        <taxon>Albuginales</taxon>
        <taxon>Albuginaceae</taxon>
        <taxon>Albugo</taxon>
    </lineage>
</organism>